<evidence type="ECO:0000259" key="3">
    <source>
        <dbReference type="PROSITE" id="PS50011"/>
    </source>
</evidence>
<dbReference type="SUPFAM" id="SSF56112">
    <property type="entry name" value="Protein kinase-like (PK-like)"/>
    <property type="match status" value="1"/>
</dbReference>
<keyword evidence="5" id="KW-1185">Reference proteome</keyword>
<dbReference type="Proteomes" id="UP000789396">
    <property type="component" value="Unassembled WGS sequence"/>
</dbReference>
<keyword evidence="1" id="KW-0547">Nucleotide-binding</keyword>
<evidence type="ECO:0000313" key="5">
    <source>
        <dbReference type="Proteomes" id="UP000789396"/>
    </source>
</evidence>
<name>A0A9N9EB33_9GLOM</name>
<evidence type="ECO:0000256" key="2">
    <source>
        <dbReference type="ARBA" id="ARBA00022840"/>
    </source>
</evidence>
<sequence>MSNNPLSENNWQNIKINIIESQNDQIRSSAQNNTNLKSPDHLSPLYVPRCNINRSDLSNLKYLAKGGYGEVRTAKWNEQLVAAKTVDRRDPRQLKDFERELRALKKSNDCKELIQFLGLSEGDKDGEYIIVMQYAESGTLKDYLEKNKNNLTIDHKISLCKDILEGLKFLHQENIIHRDL</sequence>
<dbReference type="PROSITE" id="PS50011">
    <property type="entry name" value="PROTEIN_KINASE_DOM"/>
    <property type="match status" value="1"/>
</dbReference>
<dbReference type="Pfam" id="PF07714">
    <property type="entry name" value="PK_Tyr_Ser-Thr"/>
    <property type="match status" value="1"/>
</dbReference>
<comment type="caution">
    <text evidence="4">The sequence shown here is derived from an EMBL/GenBank/DDBJ whole genome shotgun (WGS) entry which is preliminary data.</text>
</comment>
<dbReference type="AlphaFoldDB" id="A0A9N9EB33"/>
<dbReference type="PANTHER" id="PTHR24418">
    <property type="entry name" value="TYROSINE-PROTEIN KINASE"/>
    <property type="match status" value="1"/>
</dbReference>
<dbReference type="OrthoDB" id="10261027at2759"/>
<accession>A0A9N9EB33</accession>
<protein>
    <submittedName>
        <fullName evidence="4">19401_t:CDS:1</fullName>
    </submittedName>
</protein>
<proteinExistence type="predicted"/>
<dbReference type="InterPro" id="IPR001245">
    <property type="entry name" value="Ser-Thr/Tyr_kinase_cat_dom"/>
</dbReference>
<keyword evidence="2" id="KW-0067">ATP-binding</keyword>
<dbReference type="InterPro" id="IPR000719">
    <property type="entry name" value="Prot_kinase_dom"/>
</dbReference>
<feature type="non-terminal residue" evidence="4">
    <location>
        <position position="1"/>
    </location>
</feature>
<dbReference type="GO" id="GO:0005524">
    <property type="term" value="F:ATP binding"/>
    <property type="evidence" value="ECO:0007669"/>
    <property type="project" value="UniProtKB-KW"/>
</dbReference>
<gene>
    <name evidence="4" type="ORF">RFULGI_LOCUS9101</name>
</gene>
<dbReference type="InterPro" id="IPR011009">
    <property type="entry name" value="Kinase-like_dom_sf"/>
</dbReference>
<dbReference type="InterPro" id="IPR050198">
    <property type="entry name" value="Non-receptor_tyrosine_kinases"/>
</dbReference>
<dbReference type="EMBL" id="CAJVPZ010015645">
    <property type="protein sequence ID" value="CAG8667768.1"/>
    <property type="molecule type" value="Genomic_DNA"/>
</dbReference>
<evidence type="ECO:0000256" key="1">
    <source>
        <dbReference type="ARBA" id="ARBA00022741"/>
    </source>
</evidence>
<reference evidence="4" key="1">
    <citation type="submission" date="2021-06" db="EMBL/GenBank/DDBJ databases">
        <authorList>
            <person name="Kallberg Y."/>
            <person name="Tangrot J."/>
            <person name="Rosling A."/>
        </authorList>
    </citation>
    <scope>NUCLEOTIDE SEQUENCE</scope>
    <source>
        <strain evidence="4">IN212</strain>
    </source>
</reference>
<organism evidence="4 5">
    <name type="scientific">Racocetra fulgida</name>
    <dbReference type="NCBI Taxonomy" id="60492"/>
    <lineage>
        <taxon>Eukaryota</taxon>
        <taxon>Fungi</taxon>
        <taxon>Fungi incertae sedis</taxon>
        <taxon>Mucoromycota</taxon>
        <taxon>Glomeromycotina</taxon>
        <taxon>Glomeromycetes</taxon>
        <taxon>Diversisporales</taxon>
        <taxon>Gigasporaceae</taxon>
        <taxon>Racocetra</taxon>
    </lineage>
</organism>
<evidence type="ECO:0000313" key="4">
    <source>
        <dbReference type="EMBL" id="CAG8667768.1"/>
    </source>
</evidence>
<dbReference type="GO" id="GO:0004672">
    <property type="term" value="F:protein kinase activity"/>
    <property type="evidence" value="ECO:0007669"/>
    <property type="project" value="InterPro"/>
</dbReference>
<feature type="domain" description="Protein kinase" evidence="3">
    <location>
        <begin position="57"/>
        <end position="180"/>
    </location>
</feature>
<dbReference type="Gene3D" id="1.10.510.10">
    <property type="entry name" value="Transferase(Phosphotransferase) domain 1"/>
    <property type="match status" value="1"/>
</dbReference>